<evidence type="ECO:0000259" key="1">
    <source>
        <dbReference type="Pfam" id="PF03848"/>
    </source>
</evidence>
<protein>
    <submittedName>
        <fullName evidence="2">Tellurite resistance protein-related protein</fullName>
    </submittedName>
</protein>
<dbReference type="Pfam" id="PF03848">
    <property type="entry name" value="TehB"/>
    <property type="match status" value="1"/>
</dbReference>
<evidence type="ECO:0000313" key="2">
    <source>
        <dbReference type="EMBL" id="SFZ98711.1"/>
    </source>
</evidence>
<name>A0A1W1EFB6_9ZZZZ</name>
<dbReference type="Gene3D" id="3.40.50.150">
    <property type="entry name" value="Vaccinia Virus protein VP39"/>
    <property type="match status" value="1"/>
</dbReference>
<dbReference type="SUPFAM" id="SSF53335">
    <property type="entry name" value="S-adenosyl-L-methionine-dependent methyltransferases"/>
    <property type="match status" value="1"/>
</dbReference>
<dbReference type="InterPro" id="IPR029063">
    <property type="entry name" value="SAM-dependent_MTases_sf"/>
</dbReference>
<gene>
    <name evidence="2" type="ORF">MNB_SV-5-374</name>
</gene>
<reference evidence="2" key="1">
    <citation type="submission" date="2016-10" db="EMBL/GenBank/DDBJ databases">
        <authorList>
            <person name="de Groot N.N."/>
        </authorList>
    </citation>
    <scope>NUCLEOTIDE SEQUENCE</scope>
</reference>
<accession>A0A1W1EFB6</accession>
<dbReference type="InterPro" id="IPR015985">
    <property type="entry name" value="TehB-like_dom"/>
</dbReference>
<dbReference type="AlphaFoldDB" id="A0A1W1EFB6"/>
<dbReference type="CDD" id="cd02440">
    <property type="entry name" value="AdoMet_MTases"/>
    <property type="match status" value="1"/>
</dbReference>
<feature type="domain" description="Tellurite resistance methyltransferase TehB-like" evidence="1">
    <location>
        <begin position="3"/>
        <end position="161"/>
    </location>
</feature>
<sequence length="186" mass="21471">MAIEDKEKWNKRYTNNPIPDTPIDIIVNNVNRANIGKALDIAAGMGRHSKYLAKLGFKVDALDISSLAISTLKDIENISAYEVDFDSYKLKKNEYDLIVCSYFLKRELFPQIVEALKPNGILIYETFVYHEDNEQVPSVRSFLLEEGELENYFKDKLEILESKEFWHETIKGLKMKKASLVAQKKC</sequence>
<dbReference type="EMBL" id="FPKX01000059">
    <property type="protein sequence ID" value="SFZ98711.1"/>
    <property type="molecule type" value="Genomic_DNA"/>
</dbReference>
<organism evidence="2">
    <name type="scientific">hydrothermal vent metagenome</name>
    <dbReference type="NCBI Taxonomy" id="652676"/>
    <lineage>
        <taxon>unclassified sequences</taxon>
        <taxon>metagenomes</taxon>
        <taxon>ecological metagenomes</taxon>
    </lineage>
</organism>
<proteinExistence type="predicted"/>